<dbReference type="GO" id="GO:0003887">
    <property type="term" value="F:DNA-directed DNA polymerase activity"/>
    <property type="evidence" value="ECO:0007669"/>
    <property type="project" value="UniProtKB-KW"/>
</dbReference>
<dbReference type="GO" id="GO:0003677">
    <property type="term" value="F:DNA binding"/>
    <property type="evidence" value="ECO:0007669"/>
    <property type="project" value="UniProtKB-KW"/>
</dbReference>
<dbReference type="Gene3D" id="3.90.920.10">
    <property type="entry name" value="DNA primase, PRIM domain"/>
    <property type="match status" value="1"/>
</dbReference>
<feature type="region of interest" description="Disordered" evidence="21">
    <location>
        <begin position="173"/>
        <end position="206"/>
    </location>
</feature>
<dbReference type="PROSITE" id="PS50160">
    <property type="entry name" value="DNA_LIGASE_A3"/>
    <property type="match status" value="1"/>
</dbReference>
<evidence type="ECO:0000256" key="9">
    <source>
        <dbReference type="ARBA" id="ARBA00022763"/>
    </source>
</evidence>
<dbReference type="GO" id="GO:0004527">
    <property type="term" value="F:exonuclease activity"/>
    <property type="evidence" value="ECO:0007669"/>
    <property type="project" value="UniProtKB-KW"/>
</dbReference>
<dbReference type="Pfam" id="PF04679">
    <property type="entry name" value="DNA_ligase_A_C"/>
    <property type="match status" value="1"/>
</dbReference>
<dbReference type="GO" id="GO:0005524">
    <property type="term" value="F:ATP binding"/>
    <property type="evidence" value="ECO:0007669"/>
    <property type="project" value="UniProtKB-KW"/>
</dbReference>
<dbReference type="SUPFAM" id="SSF50249">
    <property type="entry name" value="Nucleic acid-binding proteins"/>
    <property type="match status" value="1"/>
</dbReference>
<dbReference type="CDD" id="cd04861">
    <property type="entry name" value="LigD_Pol_like"/>
    <property type="match status" value="1"/>
</dbReference>
<evidence type="ECO:0000256" key="19">
    <source>
        <dbReference type="ARBA" id="ARBA00029943"/>
    </source>
</evidence>
<dbReference type="Gene3D" id="3.30.1490.70">
    <property type="match status" value="1"/>
</dbReference>
<proteinExistence type="predicted"/>
<dbReference type="InterPro" id="IPR014145">
    <property type="entry name" value="LigD_pol_dom"/>
</dbReference>
<gene>
    <name evidence="23" type="primary">ligD</name>
    <name evidence="23" type="ORF">DI536_12790</name>
</gene>
<dbReference type="GO" id="GO:0006281">
    <property type="term" value="P:DNA repair"/>
    <property type="evidence" value="ECO:0007669"/>
    <property type="project" value="UniProtKB-KW"/>
</dbReference>
<evidence type="ECO:0000256" key="12">
    <source>
        <dbReference type="ARBA" id="ARBA00022840"/>
    </source>
</evidence>
<evidence type="ECO:0000256" key="20">
    <source>
        <dbReference type="ARBA" id="ARBA00034003"/>
    </source>
</evidence>
<evidence type="ECO:0000256" key="11">
    <source>
        <dbReference type="ARBA" id="ARBA00022839"/>
    </source>
</evidence>
<evidence type="ECO:0000256" key="6">
    <source>
        <dbReference type="ARBA" id="ARBA00022722"/>
    </source>
</evidence>
<feature type="compositionally biased region" description="Basic and acidic residues" evidence="21">
    <location>
        <begin position="496"/>
        <end position="507"/>
    </location>
</feature>
<evidence type="ECO:0000256" key="7">
    <source>
        <dbReference type="ARBA" id="ARBA00022723"/>
    </source>
</evidence>
<dbReference type="InterPro" id="IPR052171">
    <property type="entry name" value="NHEJ_LigD"/>
</dbReference>
<keyword evidence="5" id="KW-0548">Nucleotidyltransferase</keyword>
<keyword evidence="10" id="KW-0378">Hydrolase</keyword>
<dbReference type="SUPFAM" id="SSF56091">
    <property type="entry name" value="DNA ligase/mRNA capping enzyme, catalytic domain"/>
    <property type="match status" value="1"/>
</dbReference>
<dbReference type="Gene3D" id="3.30.470.30">
    <property type="entry name" value="DNA ligase/mRNA capping enzyme"/>
    <property type="match status" value="1"/>
</dbReference>
<keyword evidence="8" id="KW-0547">Nucleotide-binding</keyword>
<comment type="cofactor">
    <cofactor evidence="1">
        <name>Mn(2+)</name>
        <dbReference type="ChEBI" id="CHEBI:29035"/>
    </cofactor>
</comment>
<keyword evidence="9" id="KW-0227">DNA damage</keyword>
<dbReference type="NCBIfam" id="TIGR02779">
    <property type="entry name" value="NHEJ_ligase_lig"/>
    <property type="match status" value="1"/>
</dbReference>
<evidence type="ECO:0000256" key="1">
    <source>
        <dbReference type="ARBA" id="ARBA00001936"/>
    </source>
</evidence>
<evidence type="ECO:0000256" key="8">
    <source>
        <dbReference type="ARBA" id="ARBA00022741"/>
    </source>
</evidence>
<dbReference type="EMBL" id="QFQP01000009">
    <property type="protein sequence ID" value="PZR13618.1"/>
    <property type="molecule type" value="Genomic_DNA"/>
</dbReference>
<feature type="domain" description="ATP-dependent DNA ligase family profile" evidence="22">
    <location>
        <begin position="308"/>
        <end position="421"/>
    </location>
</feature>
<evidence type="ECO:0000256" key="16">
    <source>
        <dbReference type="ARBA" id="ARBA00023204"/>
    </source>
</evidence>
<evidence type="ECO:0000256" key="13">
    <source>
        <dbReference type="ARBA" id="ARBA00022932"/>
    </source>
</evidence>
<comment type="catalytic activity">
    <reaction evidence="20">
        <text>ATP + (deoxyribonucleotide)n-3'-hydroxyl + 5'-phospho-(deoxyribonucleotide)m = (deoxyribonucleotide)n+m + AMP + diphosphate.</text>
        <dbReference type="EC" id="6.5.1.1"/>
    </reaction>
</comment>
<feature type="compositionally biased region" description="Basic and acidic residues" evidence="21">
    <location>
        <begin position="173"/>
        <end position="184"/>
    </location>
</feature>
<evidence type="ECO:0000256" key="14">
    <source>
        <dbReference type="ARBA" id="ARBA00023125"/>
    </source>
</evidence>
<keyword evidence="14" id="KW-0238">DNA-binding</keyword>
<dbReference type="InterPro" id="IPR012340">
    <property type="entry name" value="NA-bd_OB-fold"/>
</dbReference>
<keyword evidence="18" id="KW-0511">Multifunctional enzyme</keyword>
<keyword evidence="15" id="KW-0233">DNA recombination</keyword>
<dbReference type="GO" id="GO:0046872">
    <property type="term" value="F:metal ion binding"/>
    <property type="evidence" value="ECO:0007669"/>
    <property type="project" value="UniProtKB-KW"/>
</dbReference>
<dbReference type="InterPro" id="IPR014146">
    <property type="entry name" value="LigD_ligase_dom"/>
</dbReference>
<evidence type="ECO:0000256" key="4">
    <source>
        <dbReference type="ARBA" id="ARBA00022679"/>
    </source>
</evidence>
<evidence type="ECO:0000313" key="23">
    <source>
        <dbReference type="EMBL" id="PZR13618.1"/>
    </source>
</evidence>
<keyword evidence="11" id="KW-0269">Exonuclease</keyword>
<evidence type="ECO:0000256" key="21">
    <source>
        <dbReference type="SAM" id="MobiDB-lite"/>
    </source>
</evidence>
<dbReference type="NCBIfam" id="TIGR02776">
    <property type="entry name" value="NHEJ_ligase_prk"/>
    <property type="match status" value="1"/>
</dbReference>
<evidence type="ECO:0000256" key="2">
    <source>
        <dbReference type="ARBA" id="ARBA00012727"/>
    </source>
</evidence>
<keyword evidence="13" id="KW-0239">DNA-directed DNA polymerase</keyword>
<organism evidence="23 24">
    <name type="scientific">Archangium gephyra</name>
    <dbReference type="NCBI Taxonomy" id="48"/>
    <lineage>
        <taxon>Bacteria</taxon>
        <taxon>Pseudomonadati</taxon>
        <taxon>Myxococcota</taxon>
        <taxon>Myxococcia</taxon>
        <taxon>Myxococcales</taxon>
        <taxon>Cystobacterineae</taxon>
        <taxon>Archangiaceae</taxon>
        <taxon>Archangium</taxon>
    </lineage>
</organism>
<evidence type="ECO:0000256" key="15">
    <source>
        <dbReference type="ARBA" id="ARBA00023172"/>
    </source>
</evidence>
<evidence type="ECO:0000313" key="24">
    <source>
        <dbReference type="Proteomes" id="UP000249061"/>
    </source>
</evidence>
<keyword evidence="6" id="KW-0540">Nuclease</keyword>
<name>A0A2W5UWQ3_9BACT</name>
<dbReference type="PANTHER" id="PTHR42705">
    <property type="entry name" value="BIFUNCTIONAL NON-HOMOLOGOUS END JOINING PROTEIN LIGD"/>
    <property type="match status" value="1"/>
</dbReference>
<sequence length="814" mass="90993">MAQKRKPDSLKTYRDKRNFDVTGEPSPDVEASASERPRFMIHKHDATRLHYDLRLEDHGALVSWACPRGPSYDVSQKRLAVQTEDHPLAYGEFEGRIPDGEYGAGDSIIWDRGTFETVPPEQFDHQFRKGHLRVAFHGEKLEGEWHFVRTRPQGGKQQWLFFKAKDGKERADYDVVAERPESVKSGRRTTRGPETKKSLRGPHPAPEALLQKVWPPMSATLAEHRAAGEDEFVYEVKYDGYRAIAAISGAQLAVKTRNDIDLVGRFPFLEKALKSVVVGEAVIDAEIVGLDDDGVSSFEHLGGETQRLMAFDLLWLDGEDLRARPLEERRELLESLLSTAKDGLELAERVALPHDEALKLARSSGWEGLIAKRKGSPYEGKRSLDWLKLKVLGTAELAIVGYTPHSKSKTQVGALLLASKKGDALRFAGKVGTGFDQKARTELLELLKPDVVDEVEVDGAPRLRDAKWVTPKHVAQVRFTEWTRDGRLRHPSFQGLREDKSPDDTTPEKPVSPVFGTWHSKPRDAEVLPPVPPVKLSHPEKLMFPKSGFTKADVRAYYDLVAPLLVNALRGRALTMQQFPHGIEGQNFFRHAAATAPEWIARTTIHHDDRDVEHIIVNRVETVSWLANQSALTLHMMSSRVATGANPDWVAFDFDPAGDDWEALVPLAQALHGLLDELKPPSVPKTSGKRGLHVLVPLAPGHTHDEAHDFARDVVHVLAAQFPKLGTDLRMKKERHGRLYLDPEQNGRWKTMVAPYSLRAVEGAPVSTPLAWDEVHTALVPADFNIKTMEQRLAKVGDLFAPALSGKGRLPKRK</sequence>
<dbReference type="InterPro" id="IPR016059">
    <property type="entry name" value="DNA_ligase_ATP-dep_CS"/>
</dbReference>
<dbReference type="EC" id="6.5.1.1" evidence="2"/>
<dbReference type="PROSITE" id="PS00333">
    <property type="entry name" value="DNA_LIGASE_A2"/>
    <property type="match status" value="1"/>
</dbReference>
<keyword evidence="12" id="KW-0067">ATP-binding</keyword>
<dbReference type="Proteomes" id="UP000249061">
    <property type="component" value="Unassembled WGS sequence"/>
</dbReference>
<dbReference type="CDD" id="cd07971">
    <property type="entry name" value="OBF_DNA_ligase_LigD"/>
    <property type="match status" value="1"/>
</dbReference>
<keyword evidence="3 23" id="KW-0436">Ligase</keyword>
<keyword evidence="4" id="KW-0808">Transferase</keyword>
<feature type="region of interest" description="Disordered" evidence="21">
    <location>
        <begin position="1"/>
        <end position="34"/>
    </location>
</feature>
<accession>A0A2W5UWQ3</accession>
<keyword evidence="17" id="KW-0464">Manganese</keyword>
<dbReference type="Pfam" id="PF13298">
    <property type="entry name" value="LigD_N"/>
    <property type="match status" value="1"/>
</dbReference>
<dbReference type="GO" id="GO:0006310">
    <property type="term" value="P:DNA recombination"/>
    <property type="evidence" value="ECO:0007669"/>
    <property type="project" value="UniProtKB-KW"/>
</dbReference>
<evidence type="ECO:0000256" key="18">
    <source>
        <dbReference type="ARBA" id="ARBA00023268"/>
    </source>
</evidence>
<reference evidence="23 24" key="1">
    <citation type="submission" date="2017-08" db="EMBL/GenBank/DDBJ databases">
        <title>Infants hospitalized years apart are colonized by the same room-sourced microbial strains.</title>
        <authorList>
            <person name="Brooks B."/>
            <person name="Olm M.R."/>
            <person name="Firek B.A."/>
            <person name="Baker R."/>
            <person name="Thomas B.C."/>
            <person name="Morowitz M.J."/>
            <person name="Banfield J.F."/>
        </authorList>
    </citation>
    <scope>NUCLEOTIDE SEQUENCE [LARGE SCALE GENOMIC DNA]</scope>
    <source>
        <strain evidence="23">S2_003_000_R2_14</strain>
    </source>
</reference>
<dbReference type="AlphaFoldDB" id="A0A2W5UWQ3"/>
<comment type="caution">
    <text evidence="23">The sequence shown here is derived from an EMBL/GenBank/DDBJ whole genome shotgun (WGS) entry which is preliminary data.</text>
</comment>
<evidence type="ECO:0000259" key="22">
    <source>
        <dbReference type="PROSITE" id="PS50160"/>
    </source>
</evidence>
<protein>
    <recommendedName>
        <fullName evidence="2">DNA ligase (ATP)</fullName>
        <ecNumber evidence="2">6.5.1.1</ecNumber>
    </recommendedName>
    <alternativeName>
        <fullName evidence="19">NHEJ DNA polymerase</fullName>
    </alternativeName>
</protein>
<dbReference type="NCBIfam" id="TIGR02778">
    <property type="entry name" value="ligD_pol"/>
    <property type="match status" value="1"/>
</dbReference>
<dbReference type="Gene3D" id="2.40.50.140">
    <property type="entry name" value="Nucleic acid-binding proteins"/>
    <property type="match status" value="1"/>
</dbReference>
<dbReference type="PANTHER" id="PTHR42705:SF2">
    <property type="entry name" value="BIFUNCTIONAL NON-HOMOLOGOUS END JOINING PROTEIN LIGD"/>
    <property type="match status" value="1"/>
</dbReference>
<feature type="region of interest" description="Disordered" evidence="21">
    <location>
        <begin position="490"/>
        <end position="516"/>
    </location>
</feature>
<evidence type="ECO:0000256" key="10">
    <source>
        <dbReference type="ARBA" id="ARBA00022801"/>
    </source>
</evidence>
<keyword evidence="16" id="KW-0234">DNA repair</keyword>
<keyword evidence="7" id="KW-0479">Metal-binding</keyword>
<dbReference type="Pfam" id="PF21686">
    <property type="entry name" value="LigD_Prim-Pol"/>
    <property type="match status" value="1"/>
</dbReference>
<dbReference type="GO" id="GO:0003910">
    <property type="term" value="F:DNA ligase (ATP) activity"/>
    <property type="evidence" value="ECO:0007669"/>
    <property type="project" value="UniProtKB-EC"/>
</dbReference>
<dbReference type="InterPro" id="IPR014144">
    <property type="entry name" value="LigD_PE_domain"/>
</dbReference>
<dbReference type="NCBIfam" id="TIGR02777">
    <property type="entry name" value="LigD_PE_dom"/>
    <property type="match status" value="1"/>
</dbReference>
<dbReference type="InterPro" id="IPR014143">
    <property type="entry name" value="NHEJ_ligase_prk"/>
</dbReference>
<evidence type="ECO:0000256" key="5">
    <source>
        <dbReference type="ARBA" id="ARBA00022695"/>
    </source>
</evidence>
<feature type="compositionally biased region" description="Basic and acidic residues" evidence="21">
    <location>
        <begin position="1"/>
        <end position="19"/>
    </location>
</feature>
<dbReference type="InterPro" id="IPR012310">
    <property type="entry name" value="DNA_ligase_ATP-dep_cent"/>
</dbReference>
<evidence type="ECO:0000256" key="3">
    <source>
        <dbReference type="ARBA" id="ARBA00022598"/>
    </source>
</evidence>
<dbReference type="Pfam" id="PF01068">
    <property type="entry name" value="DNA_ligase_A_M"/>
    <property type="match status" value="1"/>
</dbReference>
<evidence type="ECO:0000256" key="17">
    <source>
        <dbReference type="ARBA" id="ARBA00023211"/>
    </source>
</evidence>
<dbReference type="CDD" id="cd07906">
    <property type="entry name" value="Adenylation_DNA_ligase_LigD_LigC"/>
    <property type="match status" value="1"/>
</dbReference>
<dbReference type="InterPro" id="IPR012309">
    <property type="entry name" value="DNA_ligase_ATP-dep_C"/>
</dbReference>